<dbReference type="InterPro" id="IPR016024">
    <property type="entry name" value="ARM-type_fold"/>
</dbReference>
<dbReference type="Gene3D" id="1.25.10.10">
    <property type="entry name" value="Leucine-rich Repeat Variant"/>
    <property type="match status" value="2"/>
</dbReference>
<sequence>MPPSKRSFRDTIEALKAIIDESLKHPEKRQEFVDEGSIELIIEHSLEPWCVLRSCPQNSCSWERESQSKIVDGRNYTLLKLCDPELVSDDTGTTEDAHWRFLAHEQAAAVLHLVSFQNPSCQAEMVTTGAIKHLVRLCDVFNPEGCHSNCCQAVADQYSSDASKLLYDLDIQEETGWKVKDMTLDDIREKAVKLIRTGLVSGLVEVNKLYSIDLYDTTTAYQDVRISDELVKSQLMWPNMSLNQTDGSEDNKEKYVNPKDGDFRWADVYVTEVIDACHFWAHVGGKMVIEKMEAIIKSFSRRNGFLSILFQNLEHLFCVSEIIGGLRDSFRGQVLSLDHSTDDSLTVQVFAVDNGFTKSVSGVLRNLTEENNSYRLYIAAQQGLESLIMVRVGLISGVFFVRGGLYKWGAYKQKGKLITRILCYAPSQTEVSCKEAVGTLLNLAINSRVQARIGFLGGIQVLLDVCQRYSQDEEILLLAIGGIQNLVQDSYVNRCRLADSDGLIILSRVYYTSDSDAIKTRCLHAIKNLLGNSITNLENGVWEVTKSQTYSTYDTRSITDDRKKFSLAVTSDDEAPYKRERRRRRRR</sequence>
<accession>A0A9W9YPH0</accession>
<protein>
    <recommendedName>
        <fullName evidence="3">ARM repeat superfamily protein</fullName>
    </recommendedName>
</protein>
<name>A0A9W9YPH0_9CNID</name>
<evidence type="ECO:0000313" key="1">
    <source>
        <dbReference type="EMBL" id="KAJ7361742.1"/>
    </source>
</evidence>
<dbReference type="SUPFAM" id="SSF48371">
    <property type="entry name" value="ARM repeat"/>
    <property type="match status" value="1"/>
</dbReference>
<dbReference type="Proteomes" id="UP001163046">
    <property type="component" value="Unassembled WGS sequence"/>
</dbReference>
<comment type="caution">
    <text evidence="1">The sequence shown here is derived from an EMBL/GenBank/DDBJ whole genome shotgun (WGS) entry which is preliminary data.</text>
</comment>
<reference evidence="1" key="1">
    <citation type="submission" date="2023-01" db="EMBL/GenBank/DDBJ databases">
        <title>Genome assembly of the deep-sea coral Lophelia pertusa.</title>
        <authorList>
            <person name="Herrera S."/>
            <person name="Cordes E."/>
        </authorList>
    </citation>
    <scope>NUCLEOTIDE SEQUENCE</scope>
    <source>
        <strain evidence="1">USNM1676648</strain>
        <tissue evidence="1">Polyp</tissue>
    </source>
</reference>
<evidence type="ECO:0000313" key="2">
    <source>
        <dbReference type="Proteomes" id="UP001163046"/>
    </source>
</evidence>
<dbReference type="AlphaFoldDB" id="A0A9W9YPH0"/>
<gene>
    <name evidence="1" type="ORF">OS493_014382</name>
</gene>
<dbReference type="EMBL" id="MU827308">
    <property type="protein sequence ID" value="KAJ7361742.1"/>
    <property type="molecule type" value="Genomic_DNA"/>
</dbReference>
<evidence type="ECO:0008006" key="3">
    <source>
        <dbReference type="Google" id="ProtNLM"/>
    </source>
</evidence>
<dbReference type="OrthoDB" id="10034606at2759"/>
<keyword evidence="2" id="KW-1185">Reference proteome</keyword>
<organism evidence="1 2">
    <name type="scientific">Desmophyllum pertusum</name>
    <dbReference type="NCBI Taxonomy" id="174260"/>
    <lineage>
        <taxon>Eukaryota</taxon>
        <taxon>Metazoa</taxon>
        <taxon>Cnidaria</taxon>
        <taxon>Anthozoa</taxon>
        <taxon>Hexacorallia</taxon>
        <taxon>Scleractinia</taxon>
        <taxon>Caryophylliina</taxon>
        <taxon>Caryophylliidae</taxon>
        <taxon>Desmophyllum</taxon>
    </lineage>
</organism>
<proteinExistence type="predicted"/>
<dbReference type="InterPro" id="IPR011989">
    <property type="entry name" value="ARM-like"/>
</dbReference>